<keyword evidence="4" id="KW-0934">Plastid</keyword>
<accession>A0AB74TG76</accession>
<name>A0AB74TG76_9STRA</name>
<dbReference type="InterPro" id="IPR050217">
    <property type="entry name" value="Peroxiredoxin"/>
</dbReference>
<dbReference type="InterPro" id="IPR000866">
    <property type="entry name" value="AhpC/TSA"/>
</dbReference>
<dbReference type="GO" id="GO:0005829">
    <property type="term" value="C:cytosol"/>
    <property type="evidence" value="ECO:0007669"/>
    <property type="project" value="TreeGrafter"/>
</dbReference>
<dbReference type="InterPro" id="IPR036249">
    <property type="entry name" value="Thioredoxin-like_sf"/>
</dbReference>
<keyword evidence="2" id="KW-0560">Oxidoreductase</keyword>
<dbReference type="GO" id="GO:0045454">
    <property type="term" value="P:cell redox homeostasis"/>
    <property type="evidence" value="ECO:0007669"/>
    <property type="project" value="TreeGrafter"/>
</dbReference>
<dbReference type="CDD" id="cd03015">
    <property type="entry name" value="PRX_Typ2cys"/>
    <property type="match status" value="1"/>
</dbReference>
<feature type="domain" description="Thioredoxin" evidence="3">
    <location>
        <begin position="5"/>
        <end position="163"/>
    </location>
</feature>
<comment type="similarity">
    <text evidence="1">Belongs to the peroxiredoxin family. AhpC/Prx1 subfamily.</text>
</comment>
<dbReference type="GO" id="GO:0008379">
    <property type="term" value="F:thioredoxin peroxidase activity"/>
    <property type="evidence" value="ECO:0007669"/>
    <property type="project" value="TreeGrafter"/>
</dbReference>
<geneLocation type="chloroplast" evidence="4"/>
<proteinExistence type="inferred from homology"/>
<dbReference type="InterPro" id="IPR013766">
    <property type="entry name" value="Thioredoxin_domain"/>
</dbReference>
<dbReference type="EMBL" id="OR666651">
    <property type="protein sequence ID" value="XAO38127.1"/>
    <property type="molecule type" value="Genomic_DNA"/>
</dbReference>
<evidence type="ECO:0000313" key="4">
    <source>
        <dbReference type="EMBL" id="XAO38127.1"/>
    </source>
</evidence>
<keyword evidence="4" id="KW-0150">Chloroplast</keyword>
<dbReference type="PROSITE" id="PS51352">
    <property type="entry name" value="THIOREDOXIN_2"/>
    <property type="match status" value="1"/>
</dbReference>
<dbReference type="AlphaFoldDB" id="A0AB74TG76"/>
<dbReference type="GO" id="GO:0006979">
    <property type="term" value="P:response to oxidative stress"/>
    <property type="evidence" value="ECO:0007669"/>
    <property type="project" value="TreeGrafter"/>
</dbReference>
<dbReference type="Gene3D" id="3.40.30.10">
    <property type="entry name" value="Glutaredoxin"/>
    <property type="match status" value="1"/>
</dbReference>
<sequence>MKTFPQIGKRAPNFVTVGVFKKRLGRIRLSDYRGKKYVMLIFYPANFTPVAPTELIALSDHISEFRKLSTQILAVSIDSPFSHLQSLLLSREEGGLANLNYPLISDLSQTITRDYRLLTEEGLALPGVFIIDKEGIIQYYTVNNLLCSRSINELIRIIESIQYVKKNPGQACPVNWQSSSFKNFKQYNKILYSHPLRSKLYFRDLYSSKKN</sequence>
<protein>
    <recommendedName>
        <fullName evidence="3">Thioredoxin domain-containing protein</fullName>
    </recommendedName>
</protein>
<dbReference type="InterPro" id="IPR024706">
    <property type="entry name" value="Peroxiredoxin_AhpC-typ"/>
</dbReference>
<gene>
    <name evidence="4" type="primary">ycf42</name>
</gene>
<dbReference type="GO" id="GO:0042744">
    <property type="term" value="P:hydrogen peroxide catabolic process"/>
    <property type="evidence" value="ECO:0007669"/>
    <property type="project" value="TreeGrafter"/>
</dbReference>
<evidence type="ECO:0000259" key="3">
    <source>
        <dbReference type="PROSITE" id="PS51352"/>
    </source>
</evidence>
<evidence type="ECO:0000256" key="1">
    <source>
        <dbReference type="ARBA" id="ARBA00009796"/>
    </source>
</evidence>
<evidence type="ECO:0000256" key="2">
    <source>
        <dbReference type="ARBA" id="ARBA00023002"/>
    </source>
</evidence>
<reference evidence="4" key="1">
    <citation type="submission" date="2023-10" db="EMBL/GenBank/DDBJ databases">
        <authorList>
            <person name="Xiang Y."/>
        </authorList>
    </citation>
    <scope>NUCLEOTIDE SEQUENCE</scope>
    <source>
        <strain evidence="4">SXU-115</strain>
    </source>
</reference>
<dbReference type="SUPFAM" id="SSF52833">
    <property type="entry name" value="Thioredoxin-like"/>
    <property type="match status" value="1"/>
</dbReference>
<dbReference type="GO" id="GO:0033554">
    <property type="term" value="P:cellular response to stress"/>
    <property type="evidence" value="ECO:0007669"/>
    <property type="project" value="TreeGrafter"/>
</dbReference>
<dbReference type="Pfam" id="PF00578">
    <property type="entry name" value="AhpC-TSA"/>
    <property type="match status" value="1"/>
</dbReference>
<dbReference type="PANTHER" id="PTHR10681:SF128">
    <property type="entry name" value="THIOREDOXIN-DEPENDENT PEROXIDE REDUCTASE, MITOCHONDRIAL"/>
    <property type="match status" value="1"/>
</dbReference>
<organism evidence="4">
    <name type="scientific">Thalassiosira duostra</name>
    <dbReference type="NCBI Taxonomy" id="3145220"/>
    <lineage>
        <taxon>Eukaryota</taxon>
        <taxon>Sar</taxon>
        <taxon>Stramenopiles</taxon>
        <taxon>Ochrophyta</taxon>
        <taxon>Bacillariophyta</taxon>
        <taxon>Coscinodiscophyceae</taxon>
        <taxon>Thalassiosirophycidae</taxon>
        <taxon>Thalassiosirales</taxon>
        <taxon>Thalassiosiraceae</taxon>
        <taxon>Thalassiosira</taxon>
    </lineage>
</organism>
<dbReference type="PANTHER" id="PTHR10681">
    <property type="entry name" value="THIOREDOXIN PEROXIDASE"/>
    <property type="match status" value="1"/>
</dbReference>
<dbReference type="PIRSF" id="PIRSF000239">
    <property type="entry name" value="AHPC"/>
    <property type="match status" value="1"/>
</dbReference>